<feature type="transmembrane region" description="Helical" evidence="1">
    <location>
        <begin position="60"/>
        <end position="79"/>
    </location>
</feature>
<dbReference type="RefSeq" id="WP_121195084.1">
    <property type="nucleotide sequence ID" value="NZ_RBWV01000017.1"/>
</dbReference>
<feature type="transmembrane region" description="Helical" evidence="1">
    <location>
        <begin position="91"/>
        <end position="113"/>
    </location>
</feature>
<dbReference type="InParanoid" id="A0A420XJN2"/>
<dbReference type="AlphaFoldDB" id="A0A420XJN2"/>
<keyword evidence="1" id="KW-1133">Transmembrane helix</keyword>
<evidence type="ECO:0000313" key="2">
    <source>
        <dbReference type="EMBL" id="RKS67934.1"/>
    </source>
</evidence>
<evidence type="ECO:0000256" key="1">
    <source>
        <dbReference type="SAM" id="Phobius"/>
    </source>
</evidence>
<feature type="transmembrane region" description="Helical" evidence="1">
    <location>
        <begin position="7"/>
        <end position="26"/>
    </location>
</feature>
<dbReference type="FunCoup" id="A0A420XJN2">
    <property type="interactions" value="2"/>
</dbReference>
<dbReference type="InterPro" id="IPR007165">
    <property type="entry name" value="Phage_holin_4_2"/>
</dbReference>
<dbReference type="PANTHER" id="PTHR37309">
    <property type="entry name" value="SLR0284 PROTEIN"/>
    <property type="match status" value="1"/>
</dbReference>
<accession>A0A420XJN2</accession>
<protein>
    <submittedName>
        <fullName evidence="2">Putative membrane protein</fullName>
    </submittedName>
</protein>
<dbReference type="Pfam" id="PF04020">
    <property type="entry name" value="Phage_holin_4_2"/>
    <property type="match status" value="1"/>
</dbReference>
<reference evidence="2 3" key="1">
    <citation type="submission" date="2018-10" db="EMBL/GenBank/DDBJ databases">
        <title>Genomic Encyclopedia of Archaeal and Bacterial Type Strains, Phase II (KMG-II): from individual species to whole genera.</title>
        <authorList>
            <person name="Goeker M."/>
        </authorList>
    </citation>
    <scope>NUCLEOTIDE SEQUENCE [LARGE SCALE GENOMIC DNA]</scope>
    <source>
        <strain evidence="2 3">RP-AC37</strain>
    </source>
</reference>
<keyword evidence="3" id="KW-1185">Reference proteome</keyword>
<evidence type="ECO:0000313" key="3">
    <source>
        <dbReference type="Proteomes" id="UP000281955"/>
    </source>
</evidence>
<comment type="caution">
    <text evidence="2">The sequence shown here is derived from an EMBL/GenBank/DDBJ whole genome shotgun (WGS) entry which is preliminary data.</text>
</comment>
<feature type="transmembrane region" description="Helical" evidence="1">
    <location>
        <begin position="32"/>
        <end position="53"/>
    </location>
</feature>
<sequence length="119" mass="12722">MVLRLALRWLVLVLAIWLAAWIVPGIQVSGGWATYLWVALLFGLVNAVIGPVLRVLAFPLTLLTLGLFALVVNAALVGITAKLTVHLDVDGFWAAVLGALVISIVSTVLNRVVRDVGED</sequence>
<gene>
    <name evidence="2" type="ORF">CLV35_3840</name>
</gene>
<proteinExistence type="predicted"/>
<keyword evidence="1" id="KW-0472">Membrane</keyword>
<dbReference type="PANTHER" id="PTHR37309:SF1">
    <property type="entry name" value="SLR0284 PROTEIN"/>
    <property type="match status" value="1"/>
</dbReference>
<organism evidence="2 3">
    <name type="scientific">Motilibacter peucedani</name>
    <dbReference type="NCBI Taxonomy" id="598650"/>
    <lineage>
        <taxon>Bacteria</taxon>
        <taxon>Bacillati</taxon>
        <taxon>Actinomycetota</taxon>
        <taxon>Actinomycetes</taxon>
        <taxon>Motilibacterales</taxon>
        <taxon>Motilibacteraceae</taxon>
        <taxon>Motilibacter</taxon>
    </lineage>
</organism>
<dbReference type="Proteomes" id="UP000281955">
    <property type="component" value="Unassembled WGS sequence"/>
</dbReference>
<dbReference type="OrthoDB" id="9810847at2"/>
<dbReference type="EMBL" id="RBWV01000017">
    <property type="protein sequence ID" value="RKS67934.1"/>
    <property type="molecule type" value="Genomic_DNA"/>
</dbReference>
<name>A0A420XJN2_9ACTN</name>
<keyword evidence="1" id="KW-0812">Transmembrane</keyword>